<evidence type="ECO:0000256" key="1">
    <source>
        <dbReference type="ARBA" id="ARBA00023125"/>
    </source>
</evidence>
<keyword evidence="1" id="KW-0238">DNA-binding</keyword>
<feature type="compositionally biased region" description="Basic residues" evidence="2">
    <location>
        <begin position="108"/>
        <end position="119"/>
    </location>
</feature>
<dbReference type="PANTHER" id="PTHR46558:SF11">
    <property type="entry name" value="HTH-TYPE TRANSCRIPTIONAL REGULATOR XRE"/>
    <property type="match status" value="1"/>
</dbReference>
<accession>A0A938B2Q2</accession>
<name>A0A938B2Q2_UNCTE</name>
<organism evidence="4 5">
    <name type="scientific">Tectimicrobiota bacterium</name>
    <dbReference type="NCBI Taxonomy" id="2528274"/>
    <lineage>
        <taxon>Bacteria</taxon>
        <taxon>Pseudomonadati</taxon>
        <taxon>Nitrospinota/Tectimicrobiota group</taxon>
        <taxon>Candidatus Tectimicrobiota</taxon>
    </lineage>
</organism>
<reference evidence="4" key="1">
    <citation type="submission" date="2019-03" db="EMBL/GenBank/DDBJ databases">
        <title>Lake Tanganyika Metagenome-Assembled Genomes (MAGs).</title>
        <authorList>
            <person name="Tran P."/>
        </authorList>
    </citation>
    <scope>NUCLEOTIDE SEQUENCE</scope>
    <source>
        <strain evidence="4">K_DeepCast_65m_m2_066</strain>
    </source>
</reference>
<dbReference type="Gene3D" id="1.10.260.40">
    <property type="entry name" value="lambda repressor-like DNA-binding domains"/>
    <property type="match status" value="1"/>
</dbReference>
<dbReference type="SMART" id="SM00530">
    <property type="entry name" value="HTH_XRE"/>
    <property type="match status" value="1"/>
</dbReference>
<protein>
    <submittedName>
        <fullName evidence="4">Helix-turn-helix transcriptional regulator</fullName>
    </submittedName>
</protein>
<proteinExistence type="predicted"/>
<dbReference type="EMBL" id="VGLS01000329">
    <property type="protein sequence ID" value="MBM3224446.1"/>
    <property type="molecule type" value="Genomic_DNA"/>
</dbReference>
<evidence type="ECO:0000256" key="2">
    <source>
        <dbReference type="SAM" id="MobiDB-lite"/>
    </source>
</evidence>
<dbReference type="GO" id="GO:0003677">
    <property type="term" value="F:DNA binding"/>
    <property type="evidence" value="ECO:0007669"/>
    <property type="project" value="UniProtKB-KW"/>
</dbReference>
<dbReference type="PANTHER" id="PTHR46558">
    <property type="entry name" value="TRACRIPTIONAL REGULATORY PROTEIN-RELATED-RELATED"/>
    <property type="match status" value="1"/>
</dbReference>
<evidence type="ECO:0000313" key="4">
    <source>
        <dbReference type="EMBL" id="MBM3224446.1"/>
    </source>
</evidence>
<dbReference type="PROSITE" id="PS50943">
    <property type="entry name" value="HTH_CROC1"/>
    <property type="match status" value="1"/>
</dbReference>
<dbReference type="InterPro" id="IPR001387">
    <property type="entry name" value="Cro/C1-type_HTH"/>
</dbReference>
<dbReference type="Pfam" id="PF13560">
    <property type="entry name" value="HTH_31"/>
    <property type="match status" value="1"/>
</dbReference>
<feature type="domain" description="HTH cro/C1-type" evidence="3">
    <location>
        <begin position="9"/>
        <end position="69"/>
    </location>
</feature>
<dbReference type="Proteomes" id="UP000712673">
    <property type="component" value="Unassembled WGS sequence"/>
</dbReference>
<gene>
    <name evidence="4" type="ORF">FJZ47_11675</name>
</gene>
<feature type="region of interest" description="Disordered" evidence="2">
    <location>
        <begin position="80"/>
        <end position="125"/>
    </location>
</feature>
<sequence>MALTFGERIALLRRRRGLTQAELAALLGVSGNTISRIEQSTHGKWGFEDVKGKTVAALARHLHVSADYLLGLSEDDREMAWSPATSDAPQATTRDITEDLEPTPAKPKAQRQRVRKASANKRERA</sequence>
<dbReference type="CDD" id="cd00093">
    <property type="entry name" value="HTH_XRE"/>
    <property type="match status" value="1"/>
</dbReference>
<comment type="caution">
    <text evidence="4">The sequence shown here is derived from an EMBL/GenBank/DDBJ whole genome shotgun (WGS) entry which is preliminary data.</text>
</comment>
<evidence type="ECO:0000313" key="5">
    <source>
        <dbReference type="Proteomes" id="UP000712673"/>
    </source>
</evidence>
<evidence type="ECO:0000259" key="3">
    <source>
        <dbReference type="PROSITE" id="PS50943"/>
    </source>
</evidence>
<feature type="compositionally biased region" description="Polar residues" evidence="2">
    <location>
        <begin position="83"/>
        <end position="94"/>
    </location>
</feature>
<dbReference type="InterPro" id="IPR010982">
    <property type="entry name" value="Lambda_DNA-bd_dom_sf"/>
</dbReference>
<dbReference type="SUPFAM" id="SSF47413">
    <property type="entry name" value="lambda repressor-like DNA-binding domains"/>
    <property type="match status" value="1"/>
</dbReference>
<dbReference type="AlphaFoldDB" id="A0A938B2Q2"/>